<dbReference type="Pfam" id="PF07287">
    <property type="entry name" value="AtuA"/>
    <property type="match status" value="1"/>
</dbReference>
<evidence type="ECO:0000259" key="1">
    <source>
        <dbReference type="Pfam" id="PF07287"/>
    </source>
</evidence>
<gene>
    <name evidence="2" type="ORF">SDC9_32741</name>
</gene>
<evidence type="ECO:0000313" key="2">
    <source>
        <dbReference type="EMBL" id="MPL86755.1"/>
    </source>
</evidence>
<proteinExistence type="predicted"/>
<organism evidence="2">
    <name type="scientific">bioreactor metagenome</name>
    <dbReference type="NCBI Taxonomy" id="1076179"/>
    <lineage>
        <taxon>unclassified sequences</taxon>
        <taxon>metagenomes</taxon>
        <taxon>ecological metagenomes</taxon>
    </lineage>
</organism>
<dbReference type="AlphaFoldDB" id="A0A644V6U1"/>
<accession>A0A644V6U1</accession>
<reference evidence="2" key="1">
    <citation type="submission" date="2019-08" db="EMBL/GenBank/DDBJ databases">
        <authorList>
            <person name="Kucharzyk K."/>
            <person name="Murdoch R.W."/>
            <person name="Higgins S."/>
            <person name="Loffler F."/>
        </authorList>
    </citation>
    <scope>NUCLEOTIDE SEQUENCE</scope>
</reference>
<comment type="caution">
    <text evidence="2">The sequence shown here is derived from an EMBL/GenBank/DDBJ whole genome shotgun (WGS) entry which is preliminary data.</text>
</comment>
<dbReference type="PANTHER" id="PTHR47708">
    <property type="match status" value="1"/>
</dbReference>
<feature type="domain" description="Acyclic terpene utilisation N-terminal" evidence="1">
    <location>
        <begin position="4"/>
        <end position="446"/>
    </location>
</feature>
<dbReference type="InterPro" id="IPR010839">
    <property type="entry name" value="AtuA_N"/>
</dbReference>
<dbReference type="EMBL" id="VSSQ01000227">
    <property type="protein sequence ID" value="MPL86755.1"/>
    <property type="molecule type" value="Genomic_DNA"/>
</dbReference>
<sequence length="453" mass="50224">MKTIRIGGGQGFWGDLNDAPIVMAKQDKVDYIACDYLAELTLSIMRRQQERRPEAGYARDFITVIKQILPDLKEKGTKVITNAGGMNVKQAVALVKQAIKESGLNFKIGYVLGDDVREILPKLREQGITMQHMDTGEDIDRILPNMVNANVYFGVEPILECLEGGADIIILGRSTDTAMFEAPLIHEFGWKADDWDARATGILAGHLCECGAQATGGNYDYDWRNVPRPEFLGYPIAEVSKPGELIMTKTKNTGGLVTTQSIKEQLMYEIHDPASYITPDVVADFSKITLEGIEKDHVLVKGVTGHPRPDSLKMCVGYLEGYRSVAYLPYSWPDALEKAKMAADILDKRMAMKNLKAIRTHIDYLGLNSLHGPLAAEMHEELNEVCLRYAIMTETKAEALKLTPEIAPVSNLNGPAQGCFFGGRIKPSEVFALWPTLIPRDAVKFTAYVEDVK</sequence>
<protein>
    <recommendedName>
        <fullName evidence="1">Acyclic terpene utilisation N-terminal domain-containing protein</fullName>
    </recommendedName>
</protein>
<name>A0A644V6U1_9ZZZZ</name>
<dbReference type="PANTHER" id="PTHR47708:SF2">
    <property type="entry name" value="SI:CH73-132F6.5"/>
    <property type="match status" value="1"/>
</dbReference>